<evidence type="ECO:0000313" key="3">
    <source>
        <dbReference type="EMBL" id="GAK73945.1"/>
    </source>
</evidence>
<keyword evidence="2" id="KW-0472">Membrane</keyword>
<keyword evidence="2" id="KW-0812">Transmembrane</keyword>
<gene>
    <name evidence="3" type="ORF">OYV_04300</name>
</gene>
<accession>A0ABQ0J2V9</accession>
<keyword evidence="4" id="KW-1185">Reference proteome</keyword>
<proteinExistence type="predicted"/>
<feature type="compositionally biased region" description="Polar residues" evidence="1">
    <location>
        <begin position="44"/>
        <end position="63"/>
    </location>
</feature>
<sequence length="99" mass="11264">MYQNKKQPNYTLWTILLLIFISTEVVCVVVTVAFKNTKEPQEEQIPTPTSYKPNYTPNKGTYTENKEEATNSPPPNKAPINTINSTTSCKKQQIFIPIN</sequence>
<organism evidence="3 4">
    <name type="scientific">'Chrysanthemum coronarium' phytoplasma</name>
    <dbReference type="NCBI Taxonomy" id="1520703"/>
    <lineage>
        <taxon>Bacteria</taxon>
        <taxon>Bacillati</taxon>
        <taxon>Mycoplasmatota</taxon>
        <taxon>Mollicutes</taxon>
        <taxon>Acholeplasmatales</taxon>
        <taxon>Acholeplasmataceae</taxon>
        <taxon>Candidatus Phytoplasma</taxon>
        <taxon>16SrI (Aster yellows group)</taxon>
    </lineage>
</organism>
<reference evidence="3 4" key="2">
    <citation type="journal article" date="2014" name="Genome Announc.">
        <title>Draft Genome Sequence of 'Candidatus Phytoplasma asteris' Strain OY-V, an Unculturable Plant-Pathogenic Bacterium.</title>
        <authorList>
            <person name="Kakizawa S."/>
            <person name="Makino A."/>
            <person name="Ishii Y."/>
            <person name="Tamaki H."/>
            <person name="Kamagata Y."/>
        </authorList>
    </citation>
    <scope>NUCLEOTIDE SEQUENCE [LARGE SCALE GENOMIC DNA]</scope>
    <source>
        <strain evidence="3 4">OY-V</strain>
    </source>
</reference>
<keyword evidence="2" id="KW-1133">Transmembrane helix</keyword>
<comment type="caution">
    <text evidence="3">The sequence shown here is derived from an EMBL/GenBank/DDBJ whole genome shotgun (WGS) entry which is preliminary data.</text>
</comment>
<reference evidence="4" key="1">
    <citation type="journal article" date="2014" name="Genome Announc.">
        <title>Draft Genome Sequence of ''Candidatus Phytoplasma asteris'' Strain OY-V, an Unculturable Plant-Pathogenic Bacterium.</title>
        <authorList>
            <person name="Kakizawa S."/>
            <person name="Makino A."/>
            <person name="Ishii Y."/>
            <person name="Tamaki H."/>
            <person name="Kamagata Y."/>
        </authorList>
    </citation>
    <scope>NUCLEOTIDE SEQUENCE [LARGE SCALE GENOMIC DNA]</scope>
    <source>
        <strain evidence="4">OY-V</strain>
    </source>
</reference>
<evidence type="ECO:0000256" key="2">
    <source>
        <dbReference type="SAM" id="Phobius"/>
    </source>
</evidence>
<dbReference type="RefSeq" id="WP_042068057.1">
    <property type="nucleotide sequence ID" value="NZ_BBIY01000032.1"/>
</dbReference>
<feature type="region of interest" description="Disordered" evidence="1">
    <location>
        <begin position="38"/>
        <end position="83"/>
    </location>
</feature>
<feature type="transmembrane region" description="Helical" evidence="2">
    <location>
        <begin position="12"/>
        <end position="34"/>
    </location>
</feature>
<dbReference type="EMBL" id="BBIY01000032">
    <property type="protein sequence ID" value="GAK73945.1"/>
    <property type="molecule type" value="Genomic_DNA"/>
</dbReference>
<protein>
    <submittedName>
        <fullName evidence="3">Uncharacterized protein</fullName>
    </submittedName>
</protein>
<name>A0ABQ0J2V9_9MOLU</name>
<evidence type="ECO:0000313" key="4">
    <source>
        <dbReference type="Proteomes" id="UP000028900"/>
    </source>
</evidence>
<evidence type="ECO:0000256" key="1">
    <source>
        <dbReference type="SAM" id="MobiDB-lite"/>
    </source>
</evidence>
<dbReference type="Proteomes" id="UP000028900">
    <property type="component" value="Unassembled WGS sequence"/>
</dbReference>